<evidence type="ECO:0000256" key="7">
    <source>
        <dbReference type="SAM" id="Coils"/>
    </source>
</evidence>
<evidence type="ECO:0000256" key="2">
    <source>
        <dbReference type="ARBA" id="ARBA00022475"/>
    </source>
</evidence>
<dbReference type="InterPro" id="IPR052536">
    <property type="entry name" value="ABC-4_Integral_Memb_Prot"/>
</dbReference>
<feature type="domain" description="ABC3 transporter permease C-terminal" evidence="8">
    <location>
        <begin position="575"/>
        <end position="678"/>
    </location>
</feature>
<keyword evidence="10" id="KW-1185">Reference proteome</keyword>
<dbReference type="PANTHER" id="PTHR46795:SF3">
    <property type="entry name" value="ABC TRANSPORTER PERMEASE"/>
    <property type="match status" value="1"/>
</dbReference>
<dbReference type="EMBL" id="CP101637">
    <property type="protein sequence ID" value="WMT82011.1"/>
    <property type="molecule type" value="Genomic_DNA"/>
</dbReference>
<gene>
    <name evidence="9" type="primary">bceB_3</name>
    <name evidence="9" type="ORF">TEMA_23620</name>
</gene>
<feature type="transmembrane region" description="Helical" evidence="6">
    <location>
        <begin position="624"/>
        <end position="646"/>
    </location>
</feature>
<dbReference type="InterPro" id="IPR003838">
    <property type="entry name" value="ABC3_permease_C"/>
</dbReference>
<keyword evidence="7" id="KW-0175">Coiled coil</keyword>
<organism evidence="9 10">
    <name type="scientific">Terrisporobacter mayombei</name>
    <dbReference type="NCBI Taxonomy" id="1541"/>
    <lineage>
        <taxon>Bacteria</taxon>
        <taxon>Bacillati</taxon>
        <taxon>Bacillota</taxon>
        <taxon>Clostridia</taxon>
        <taxon>Peptostreptococcales</taxon>
        <taxon>Peptostreptococcaceae</taxon>
        <taxon>Terrisporobacter</taxon>
    </lineage>
</organism>
<evidence type="ECO:0000256" key="6">
    <source>
        <dbReference type="PIRNR" id="PIRNR018968"/>
    </source>
</evidence>
<dbReference type="InterPro" id="IPR027022">
    <property type="entry name" value="ABC_permease_BceB-typ"/>
</dbReference>
<feature type="transmembrane region" description="Helical" evidence="6">
    <location>
        <begin position="661"/>
        <end position="687"/>
    </location>
</feature>
<comment type="subcellular location">
    <subcellularLocation>
        <location evidence="1 6">Cell membrane</location>
        <topology evidence="1 6">Multi-pass membrane protein</topology>
    </subcellularLocation>
</comment>
<keyword evidence="2 6" id="KW-1003">Cell membrane</keyword>
<keyword evidence="6" id="KW-0813">Transport</keyword>
<comment type="similarity">
    <text evidence="6">Belongs to the ABC-4 integral membrane protein family.</text>
</comment>
<keyword evidence="3 6" id="KW-0812">Transmembrane</keyword>
<dbReference type="Proteomes" id="UP001235030">
    <property type="component" value="Chromosome"/>
</dbReference>
<keyword evidence="4 6" id="KW-1133">Transmembrane helix</keyword>
<accession>A0ABY9Q217</accession>
<evidence type="ECO:0000259" key="8">
    <source>
        <dbReference type="Pfam" id="PF02687"/>
    </source>
</evidence>
<dbReference type="PANTHER" id="PTHR46795">
    <property type="entry name" value="ABC TRANSPORTER PERMEASE-RELATED-RELATED"/>
    <property type="match status" value="1"/>
</dbReference>
<feature type="transmembrane region" description="Helical" evidence="6">
    <location>
        <begin position="102"/>
        <end position="128"/>
    </location>
</feature>
<evidence type="ECO:0000256" key="3">
    <source>
        <dbReference type="ARBA" id="ARBA00022692"/>
    </source>
</evidence>
<evidence type="ECO:0000256" key="1">
    <source>
        <dbReference type="ARBA" id="ARBA00004651"/>
    </source>
</evidence>
<feature type="transmembrane region" description="Helical" evidence="6">
    <location>
        <begin position="565"/>
        <end position="588"/>
    </location>
</feature>
<feature type="transmembrane region" description="Helical" evidence="6">
    <location>
        <begin position="200"/>
        <end position="219"/>
    </location>
</feature>
<evidence type="ECO:0000256" key="4">
    <source>
        <dbReference type="ARBA" id="ARBA00022989"/>
    </source>
</evidence>
<protein>
    <submittedName>
        <fullName evidence="9">Bacitracin export permease protein BceB</fullName>
    </submittedName>
</protein>
<feature type="transmembrane region" description="Helical" evidence="6">
    <location>
        <begin position="58"/>
        <end position="77"/>
    </location>
</feature>
<dbReference type="Pfam" id="PF02687">
    <property type="entry name" value="FtsX"/>
    <property type="match status" value="2"/>
</dbReference>
<reference evidence="9 10" key="1">
    <citation type="submission" date="2022-07" db="EMBL/GenBank/DDBJ databases">
        <title>Genome sequence of Terrisporobacter mayombei DSM6539.</title>
        <authorList>
            <person name="Boeer T."/>
            <person name="Bengelsdorf F.R."/>
            <person name="Daniel R."/>
            <person name="Poehlein A."/>
        </authorList>
    </citation>
    <scope>NUCLEOTIDE SEQUENCE [LARGE SCALE GENOMIC DNA]</scope>
    <source>
        <strain evidence="9 10">DSM 6539</strain>
    </source>
</reference>
<evidence type="ECO:0000313" key="10">
    <source>
        <dbReference type="Proteomes" id="UP001235030"/>
    </source>
</evidence>
<dbReference type="RefSeq" id="WP_228104114.1">
    <property type="nucleotide sequence ID" value="NZ_CP101637.1"/>
</dbReference>
<feature type="domain" description="ABC3 transporter permease C-terminal" evidence="8">
    <location>
        <begin position="64"/>
        <end position="179"/>
    </location>
</feature>
<evidence type="ECO:0000313" key="9">
    <source>
        <dbReference type="EMBL" id="WMT82011.1"/>
    </source>
</evidence>
<dbReference type="PIRSF" id="PIRSF018968">
    <property type="entry name" value="ABC_permease_BceB"/>
    <property type="match status" value="1"/>
</dbReference>
<feature type="transmembrane region" description="Helical" evidence="6">
    <location>
        <begin position="239"/>
        <end position="265"/>
    </location>
</feature>
<evidence type="ECO:0000256" key="5">
    <source>
        <dbReference type="ARBA" id="ARBA00023136"/>
    </source>
</evidence>
<proteinExistence type="inferred from homology"/>
<feature type="transmembrane region" description="Helical" evidence="6">
    <location>
        <begin position="148"/>
        <end position="172"/>
    </location>
</feature>
<keyword evidence="5 6" id="KW-0472">Membrane</keyword>
<feature type="coiled-coil region" evidence="7">
    <location>
        <begin position="522"/>
        <end position="549"/>
    </location>
</feature>
<feature type="transmembrane region" description="Helical" evidence="6">
    <location>
        <begin position="17"/>
        <end position="38"/>
    </location>
</feature>
<sequence length="696" mass="80775">MYVKLALGNAKKSIKDYLIYFITITICVSLFYAFMSLSSSSYELITEKSYKFEVLKTILKYSTYVITGVLIILVGYVNKYMMKRRQREFATYILLGSEQKSVALMFFIETLIVGVMAIICGICIGTLFSQVVTAIVLITAKQEVVFNFRLYMDTVAITFIFFISMFCIIGVYNIRVLKKLKLINMMNVEKKTEFQFKRSGKFYAVVFGLSVILYSVGGYCTYKLINNNGYSAVDYKNGLIFQVISLVSFIIATYLLFYSIAYIIIYIKERCINFKYENTNLFLIGSIVSKIKTAPILMATICITFLGAAISFMLTLVMSQWSLGYLDYRVPFDIDVRNEYSYRFDKNTSLEDIKDIPKINYNEVIKYLDDNNYDVEEYCQVEKYFLNKEDFYIRDENNIPIVAVKLSDFNKLRSMLGYKEIELKDNEFTTQWQKIINEDDIKKSIKKNSTINVGGKNLNISDTGYYTESFGEGIYNIHSDHIIVLPDKLCENLTLASTNLLVNTKNEVDFEKIIEFKDNYIYNLFKSNNENLTKKYNNKNEDITEYLIEARVKSFETNNILNATLAMRILGIYLGTVLLMISLTVLALQQLSDSIEHRSRFNVLKKLGVEDEDINKIILKQISIYFVIPIFIALIGFVIFIFNYYILNSDVINSYIGDKAFVINIIIAMILMIFIYMCYFAGTYYTFKRNIKSREY</sequence>
<name>A0ABY9Q217_9FIRM</name>
<feature type="transmembrane region" description="Helical" evidence="6">
    <location>
        <begin position="296"/>
        <end position="321"/>
    </location>
</feature>